<evidence type="ECO:0000256" key="1">
    <source>
        <dbReference type="SAM" id="SignalP"/>
    </source>
</evidence>
<gene>
    <name evidence="2" type="ORF">LX78_01838</name>
</gene>
<feature type="chain" id="PRO_5016434571" evidence="1">
    <location>
        <begin position="22"/>
        <end position="142"/>
    </location>
</feature>
<feature type="signal peptide" evidence="1">
    <location>
        <begin position="1"/>
        <end position="21"/>
    </location>
</feature>
<comment type="caution">
    <text evidence="2">The sequence shown here is derived from an EMBL/GenBank/DDBJ whole genome shotgun (WGS) entry which is preliminary data.</text>
</comment>
<dbReference type="AlphaFoldDB" id="A0A316DLU8"/>
<keyword evidence="1" id="KW-0732">Signal</keyword>
<dbReference type="EMBL" id="QGGP01000004">
    <property type="protein sequence ID" value="PWK18532.1"/>
    <property type="molecule type" value="Genomic_DNA"/>
</dbReference>
<accession>A0A316DLU8</accession>
<evidence type="ECO:0000313" key="2">
    <source>
        <dbReference type="EMBL" id="PWK18532.1"/>
    </source>
</evidence>
<evidence type="ECO:0000313" key="3">
    <source>
        <dbReference type="Proteomes" id="UP000245430"/>
    </source>
</evidence>
<protein>
    <submittedName>
        <fullName evidence="2">Uncharacterized protein</fullName>
    </submittedName>
</protein>
<dbReference type="Proteomes" id="UP000245430">
    <property type="component" value="Unassembled WGS sequence"/>
</dbReference>
<organism evidence="2 3">
    <name type="scientific">Xanthomarina spongicola</name>
    <dbReference type="NCBI Taxonomy" id="570520"/>
    <lineage>
        <taxon>Bacteria</taxon>
        <taxon>Pseudomonadati</taxon>
        <taxon>Bacteroidota</taxon>
        <taxon>Flavobacteriia</taxon>
        <taxon>Flavobacteriales</taxon>
        <taxon>Flavobacteriaceae</taxon>
        <taxon>Xanthomarina</taxon>
    </lineage>
</organism>
<proteinExistence type="predicted"/>
<keyword evidence="3" id="KW-1185">Reference proteome</keyword>
<name>A0A316DLU8_9FLAO</name>
<reference evidence="2 3" key="1">
    <citation type="submission" date="2018-05" db="EMBL/GenBank/DDBJ databases">
        <title>Genomic Encyclopedia of Archaeal and Bacterial Type Strains, Phase II (KMG-II): from individual species to whole genera.</title>
        <authorList>
            <person name="Goeker M."/>
        </authorList>
    </citation>
    <scope>NUCLEOTIDE SEQUENCE [LARGE SCALE GENOMIC DNA]</scope>
    <source>
        <strain evidence="2 3">DSM 22637</strain>
    </source>
</reference>
<sequence length="142" mass="17061">MKKKPILFLIAILVSMSTAFSQDLKSEKELRRQAAKVDTVYTVQERANIEAWFYERVNEMHLSDEEREEYDTIVYSYIFQMSRLNDKDKDYTIDEIHVKFDDIVDTMNAELKSVLTTEQYINHLENFNEIVRSIYHKYGWED</sequence>